<reference evidence="10" key="1">
    <citation type="journal article" date="2006" name="PLoS Biol.">
        <title>Macronuclear genome sequence of the ciliate Tetrahymena thermophila, a model eukaryote.</title>
        <authorList>
            <person name="Eisen J.A."/>
            <person name="Coyne R.S."/>
            <person name="Wu M."/>
            <person name="Wu D."/>
            <person name="Thiagarajan M."/>
            <person name="Wortman J.R."/>
            <person name="Badger J.H."/>
            <person name="Ren Q."/>
            <person name="Amedeo P."/>
            <person name="Jones K.M."/>
            <person name="Tallon L.J."/>
            <person name="Delcher A.L."/>
            <person name="Salzberg S.L."/>
            <person name="Silva J.C."/>
            <person name="Haas B.J."/>
            <person name="Majoros W.H."/>
            <person name="Farzad M."/>
            <person name="Carlton J.M."/>
            <person name="Smith R.K. Jr."/>
            <person name="Garg J."/>
            <person name="Pearlman R.E."/>
            <person name="Karrer K.M."/>
            <person name="Sun L."/>
            <person name="Manning G."/>
            <person name="Elde N.C."/>
            <person name="Turkewitz A.P."/>
            <person name="Asai D.J."/>
            <person name="Wilkes D.E."/>
            <person name="Wang Y."/>
            <person name="Cai H."/>
            <person name="Collins K."/>
            <person name="Stewart B.A."/>
            <person name="Lee S.R."/>
            <person name="Wilamowska K."/>
            <person name="Weinberg Z."/>
            <person name="Ruzzo W.L."/>
            <person name="Wloga D."/>
            <person name="Gaertig J."/>
            <person name="Frankel J."/>
            <person name="Tsao C.-C."/>
            <person name="Gorovsky M.A."/>
            <person name="Keeling P.J."/>
            <person name="Waller R.F."/>
            <person name="Patron N.J."/>
            <person name="Cherry J.M."/>
            <person name="Stover N.A."/>
            <person name="Krieger C.J."/>
            <person name="del Toro C."/>
            <person name="Ryder H.F."/>
            <person name="Williamson S.C."/>
            <person name="Barbeau R.A."/>
            <person name="Hamilton E.P."/>
            <person name="Orias E."/>
        </authorList>
    </citation>
    <scope>NUCLEOTIDE SEQUENCE [LARGE SCALE GENOMIC DNA]</scope>
    <source>
        <strain evidence="10">SB210</strain>
    </source>
</reference>
<feature type="repeat" description="WD" evidence="6">
    <location>
        <begin position="246"/>
        <end position="288"/>
    </location>
</feature>
<gene>
    <name evidence="9" type="ORF">TTHERM_000709589</name>
</gene>
<dbReference type="InterPro" id="IPR022052">
    <property type="entry name" value="Histone-bd_RBBP4-like_N"/>
</dbReference>
<dbReference type="InterPro" id="IPR050459">
    <property type="entry name" value="WD_repeat_RBAP46/RBAP48/MSI1"/>
</dbReference>
<dbReference type="PROSITE" id="PS00678">
    <property type="entry name" value="WD_REPEATS_1"/>
    <property type="match status" value="2"/>
</dbReference>
<dbReference type="EMBL" id="GG662794">
    <property type="protein sequence ID" value="EWS75699.1"/>
    <property type="molecule type" value="Genomic_DNA"/>
</dbReference>
<dbReference type="Gene3D" id="2.130.10.10">
    <property type="entry name" value="YVTN repeat-like/Quinoprotein amine dehydrogenase"/>
    <property type="match status" value="1"/>
</dbReference>
<feature type="compositionally biased region" description="Polar residues" evidence="7">
    <location>
        <begin position="516"/>
        <end position="527"/>
    </location>
</feature>
<feature type="compositionally biased region" description="Low complexity" evidence="7">
    <location>
        <begin position="478"/>
        <end position="487"/>
    </location>
</feature>
<dbReference type="GeneID" id="24440314"/>
<evidence type="ECO:0000313" key="9">
    <source>
        <dbReference type="EMBL" id="EWS75699.1"/>
    </source>
</evidence>
<evidence type="ECO:0000256" key="6">
    <source>
        <dbReference type="PROSITE-ProRule" id="PRU00221"/>
    </source>
</evidence>
<dbReference type="InterPro" id="IPR015943">
    <property type="entry name" value="WD40/YVTN_repeat-like_dom_sf"/>
</dbReference>
<dbReference type="Pfam" id="PF12265">
    <property type="entry name" value="CAF1C_H4-bd"/>
    <property type="match status" value="1"/>
</dbReference>
<keyword evidence="4" id="KW-0156">Chromatin regulator</keyword>
<evidence type="ECO:0000256" key="5">
    <source>
        <dbReference type="ARBA" id="ARBA00023242"/>
    </source>
</evidence>
<evidence type="ECO:0000256" key="7">
    <source>
        <dbReference type="SAM" id="MobiDB-lite"/>
    </source>
</evidence>
<dbReference type="AlphaFoldDB" id="W7XL55"/>
<dbReference type="STRING" id="312017.W7XL55"/>
<dbReference type="OrthoDB" id="427795at2759"/>
<dbReference type="PROSITE" id="PS50082">
    <property type="entry name" value="WD_REPEATS_2"/>
    <property type="match status" value="3"/>
</dbReference>
<dbReference type="GO" id="GO:0006325">
    <property type="term" value="P:chromatin organization"/>
    <property type="evidence" value="ECO:0007669"/>
    <property type="project" value="UniProtKB-KW"/>
</dbReference>
<feature type="repeat" description="WD" evidence="6">
    <location>
        <begin position="291"/>
        <end position="333"/>
    </location>
</feature>
<dbReference type="PROSITE" id="PS50294">
    <property type="entry name" value="WD_REPEATS_REGION"/>
    <property type="match status" value="1"/>
</dbReference>
<dbReference type="SMART" id="SM00320">
    <property type="entry name" value="WD40"/>
    <property type="match status" value="5"/>
</dbReference>
<keyword evidence="3" id="KW-0677">Repeat</keyword>
<dbReference type="InterPro" id="IPR036322">
    <property type="entry name" value="WD40_repeat_dom_sf"/>
</dbReference>
<keyword evidence="2 6" id="KW-0853">WD repeat</keyword>
<dbReference type="GO" id="GO:0005634">
    <property type="term" value="C:nucleus"/>
    <property type="evidence" value="ECO:0007669"/>
    <property type="project" value="UniProtKB-SubCell"/>
</dbReference>
<dbReference type="RefSeq" id="XP_012651772.1">
    <property type="nucleotide sequence ID" value="XM_012796318.1"/>
</dbReference>
<keyword evidence="10" id="KW-1185">Reference proteome</keyword>
<keyword evidence="5" id="KW-0539">Nucleus</keyword>
<evidence type="ECO:0000256" key="3">
    <source>
        <dbReference type="ARBA" id="ARBA00022737"/>
    </source>
</evidence>
<dbReference type="Proteomes" id="UP000009168">
    <property type="component" value="Unassembled WGS sequence"/>
</dbReference>
<feature type="repeat" description="WD" evidence="6">
    <location>
        <begin position="179"/>
        <end position="211"/>
    </location>
</feature>
<feature type="domain" description="Histone-binding protein RBBP4-like N-terminal" evidence="8">
    <location>
        <begin position="5"/>
        <end position="83"/>
    </location>
</feature>
<evidence type="ECO:0000256" key="2">
    <source>
        <dbReference type="ARBA" id="ARBA00022574"/>
    </source>
</evidence>
<dbReference type="InterPro" id="IPR001680">
    <property type="entry name" value="WD40_rpt"/>
</dbReference>
<sequence length="535" mass="61586">MNIPDKQQKWKLYQSYIYDYVLDNNLDWPCTTCSWGPIISENSELLKQRVYFACRTDGIYNEADTTWQKLPSFLVVAQVDIPQVGKQFNQELRNVYLQDNLKKHKNLKVKQIIVHPGDANMMKKCNLNPKLLATKNDASQVFLWDLDKHRQQNQFRDGIHANMPDLTLIGHTSKTPSFALDWAKNNYRIGSGGKDQSVLIWDVDDYQTRLTSNYMQQFNTPQFTKRELNSIGNQNEPVKLKNSYCLTGHTDMIEDLSFSPAHKDVLVSVGDDKRLIGWDIRASSEKQFELLDLHEDDINCVEWSLKNENYVATGSSDGNAALIDIRKMKKVRSILIPSNVNLPSDQQKNAIMSIRFQPSSNYLAIGSDNLYIYNLDDPQFDAQGIEKPMFTHFGQKGVINDFDWNTENPWSILSTCQELEHETMGGGSLQIFRPLDLVYMPKEEALQKLKENLIDYYQKGDSNKNSSKPRTMSIILPQQKTQQTESQQRMDEEEDNEDIQDEDNEDEEEEDEVQEASSSNGNNSKQVGSDKMQVE</sequence>
<protein>
    <submittedName>
        <fullName evidence="9">DnaJ domain protein</fullName>
    </submittedName>
</protein>
<organism evidence="9 10">
    <name type="scientific">Tetrahymena thermophila (strain SB210)</name>
    <dbReference type="NCBI Taxonomy" id="312017"/>
    <lineage>
        <taxon>Eukaryota</taxon>
        <taxon>Sar</taxon>
        <taxon>Alveolata</taxon>
        <taxon>Ciliophora</taxon>
        <taxon>Intramacronucleata</taxon>
        <taxon>Oligohymenophorea</taxon>
        <taxon>Hymenostomatida</taxon>
        <taxon>Tetrahymenina</taxon>
        <taxon>Tetrahymenidae</taxon>
        <taxon>Tetrahymena</taxon>
    </lineage>
</organism>
<evidence type="ECO:0000256" key="4">
    <source>
        <dbReference type="ARBA" id="ARBA00022853"/>
    </source>
</evidence>
<proteinExistence type="predicted"/>
<dbReference type="InParanoid" id="W7XL55"/>
<accession>W7XL55</accession>
<evidence type="ECO:0000259" key="8">
    <source>
        <dbReference type="Pfam" id="PF12265"/>
    </source>
</evidence>
<feature type="region of interest" description="Disordered" evidence="7">
    <location>
        <begin position="459"/>
        <end position="535"/>
    </location>
</feature>
<evidence type="ECO:0000313" key="10">
    <source>
        <dbReference type="Proteomes" id="UP000009168"/>
    </source>
</evidence>
<dbReference type="InterPro" id="IPR019775">
    <property type="entry name" value="WD40_repeat_CS"/>
</dbReference>
<dbReference type="KEGG" id="tet:TTHERM_000709589"/>
<feature type="compositionally biased region" description="Acidic residues" evidence="7">
    <location>
        <begin position="491"/>
        <end position="514"/>
    </location>
</feature>
<evidence type="ECO:0000256" key="1">
    <source>
        <dbReference type="ARBA" id="ARBA00004123"/>
    </source>
</evidence>
<dbReference type="Pfam" id="PF00400">
    <property type="entry name" value="WD40"/>
    <property type="match status" value="3"/>
</dbReference>
<dbReference type="SUPFAM" id="SSF50978">
    <property type="entry name" value="WD40 repeat-like"/>
    <property type="match status" value="1"/>
</dbReference>
<name>W7XL55_TETTS</name>
<comment type="subcellular location">
    <subcellularLocation>
        <location evidence="1">Nucleus</location>
    </subcellularLocation>
</comment>
<dbReference type="PANTHER" id="PTHR22850">
    <property type="entry name" value="WD40 REPEAT FAMILY"/>
    <property type="match status" value="1"/>
</dbReference>